<sequence length="110" mass="12764">METNRQQKVNRLIQKELGEIFLMETKKMQGVLVSVTHVRVTPDLGMAHSYLSIFPSEKGSEMVRNINDNVKSIRFNLGKRIGKQLRIVPELVFYLDDSLDYIENIDKLLK</sequence>
<protein>
    <submittedName>
        <fullName evidence="1">Ribosome-binding factor A</fullName>
    </submittedName>
</protein>
<dbReference type="PANTHER" id="PTHR33515:SF1">
    <property type="entry name" value="RIBOSOME-BINDING FACTOR A, CHLOROPLASTIC-RELATED"/>
    <property type="match status" value="1"/>
</dbReference>
<dbReference type="Gene3D" id="3.30.300.20">
    <property type="match status" value="1"/>
</dbReference>
<dbReference type="PANTHER" id="PTHR33515">
    <property type="entry name" value="RIBOSOME-BINDING FACTOR A, CHLOROPLASTIC-RELATED"/>
    <property type="match status" value="1"/>
</dbReference>
<organism evidence="1">
    <name type="scientific">bioreactor metagenome</name>
    <dbReference type="NCBI Taxonomy" id="1076179"/>
    <lineage>
        <taxon>unclassified sequences</taxon>
        <taxon>metagenomes</taxon>
        <taxon>ecological metagenomes</taxon>
    </lineage>
</organism>
<dbReference type="AlphaFoldDB" id="A0A644YF87"/>
<name>A0A644YF87_9ZZZZ</name>
<dbReference type="HAMAP" id="MF_00003">
    <property type="entry name" value="RbfA"/>
    <property type="match status" value="1"/>
</dbReference>
<dbReference type="Pfam" id="PF02033">
    <property type="entry name" value="RBFA"/>
    <property type="match status" value="1"/>
</dbReference>
<dbReference type="InterPro" id="IPR015946">
    <property type="entry name" value="KH_dom-like_a/b"/>
</dbReference>
<comment type="caution">
    <text evidence="1">The sequence shown here is derived from an EMBL/GenBank/DDBJ whole genome shotgun (WGS) entry which is preliminary data.</text>
</comment>
<dbReference type="InterPro" id="IPR000238">
    <property type="entry name" value="RbfA"/>
</dbReference>
<dbReference type="GO" id="GO:0043024">
    <property type="term" value="F:ribosomal small subunit binding"/>
    <property type="evidence" value="ECO:0007669"/>
    <property type="project" value="TreeGrafter"/>
</dbReference>
<evidence type="ECO:0000313" key="1">
    <source>
        <dbReference type="EMBL" id="MPM26907.1"/>
    </source>
</evidence>
<gene>
    <name evidence="1" type="primary">rbfA_22</name>
    <name evidence="1" type="ORF">SDC9_73412</name>
</gene>
<dbReference type="InterPro" id="IPR023799">
    <property type="entry name" value="RbfA_dom_sf"/>
</dbReference>
<dbReference type="GO" id="GO:0006364">
    <property type="term" value="P:rRNA processing"/>
    <property type="evidence" value="ECO:0007669"/>
    <property type="project" value="InterPro"/>
</dbReference>
<dbReference type="NCBIfam" id="TIGR00082">
    <property type="entry name" value="rbfA"/>
    <property type="match status" value="1"/>
</dbReference>
<dbReference type="SUPFAM" id="SSF89919">
    <property type="entry name" value="Ribosome-binding factor A, RbfA"/>
    <property type="match status" value="1"/>
</dbReference>
<accession>A0A644YF87</accession>
<reference evidence="1" key="1">
    <citation type="submission" date="2019-08" db="EMBL/GenBank/DDBJ databases">
        <authorList>
            <person name="Kucharzyk K."/>
            <person name="Murdoch R.W."/>
            <person name="Higgins S."/>
            <person name="Loffler F."/>
        </authorList>
    </citation>
    <scope>NUCLEOTIDE SEQUENCE</scope>
</reference>
<dbReference type="GO" id="GO:0005829">
    <property type="term" value="C:cytosol"/>
    <property type="evidence" value="ECO:0007669"/>
    <property type="project" value="TreeGrafter"/>
</dbReference>
<proteinExistence type="inferred from homology"/>
<dbReference type="EMBL" id="VSSQ01004858">
    <property type="protein sequence ID" value="MPM26907.1"/>
    <property type="molecule type" value="Genomic_DNA"/>
</dbReference>